<dbReference type="InterPro" id="IPR036873">
    <property type="entry name" value="Rhodanese-like_dom_sf"/>
</dbReference>
<dbReference type="Proteomes" id="UP000238270">
    <property type="component" value="Unassembled WGS sequence"/>
</dbReference>
<evidence type="ECO:0000259" key="3">
    <source>
        <dbReference type="PROSITE" id="PS50206"/>
    </source>
</evidence>
<dbReference type="Pfam" id="PF00581">
    <property type="entry name" value="Rhodanese"/>
    <property type="match status" value="2"/>
</dbReference>
<evidence type="ECO:0000256" key="2">
    <source>
        <dbReference type="ARBA" id="ARBA00022737"/>
    </source>
</evidence>
<dbReference type="PANTHER" id="PTHR11364:SF27">
    <property type="entry name" value="SULFURTRANSFERASE"/>
    <property type="match status" value="1"/>
</dbReference>
<dbReference type="GO" id="GO:0004792">
    <property type="term" value="F:thiosulfate-cyanide sulfurtransferase activity"/>
    <property type="evidence" value="ECO:0007669"/>
    <property type="project" value="TreeGrafter"/>
</dbReference>
<keyword evidence="2" id="KW-0677">Repeat</keyword>
<evidence type="ECO:0000313" key="5">
    <source>
        <dbReference type="Proteomes" id="UP000238270"/>
    </source>
</evidence>
<feature type="domain" description="Rhodanese" evidence="3">
    <location>
        <begin position="175"/>
        <end position="287"/>
    </location>
</feature>
<dbReference type="PROSITE" id="PS50206">
    <property type="entry name" value="RHODANESE_3"/>
    <property type="match status" value="2"/>
</dbReference>
<dbReference type="CDD" id="cd01448">
    <property type="entry name" value="TST_Repeat_1"/>
    <property type="match status" value="1"/>
</dbReference>
<evidence type="ECO:0000256" key="1">
    <source>
        <dbReference type="ARBA" id="ARBA00022679"/>
    </source>
</evidence>
<accession>A0A2S6Z926</accession>
<dbReference type="AlphaFoldDB" id="A0A2S6Z926"/>
<dbReference type="PANTHER" id="PTHR11364">
    <property type="entry name" value="THIOSULFATE SULFERTANSFERASE"/>
    <property type="match status" value="1"/>
</dbReference>
<gene>
    <name evidence="4" type="ORF">XaplCFBP3122_02760</name>
</gene>
<dbReference type="SUPFAM" id="SSF52821">
    <property type="entry name" value="Rhodanese/Cell cycle control phosphatase"/>
    <property type="match status" value="2"/>
</dbReference>
<comment type="caution">
    <text evidence="4">The sequence shown here is derived from an EMBL/GenBank/DDBJ whole genome shotgun (WGS) entry which is preliminary data.</text>
</comment>
<organism evidence="4 5">
    <name type="scientific">Xanthomonas arboricola pv. populi</name>
    <dbReference type="NCBI Taxonomy" id="487823"/>
    <lineage>
        <taxon>Bacteria</taxon>
        <taxon>Pseudomonadati</taxon>
        <taxon>Pseudomonadota</taxon>
        <taxon>Gammaproteobacteria</taxon>
        <taxon>Lysobacterales</taxon>
        <taxon>Lysobacteraceae</taxon>
        <taxon>Xanthomonas</taxon>
    </lineage>
</organism>
<evidence type="ECO:0000313" key="4">
    <source>
        <dbReference type="EMBL" id="PPT78228.1"/>
    </source>
</evidence>
<dbReference type="RefSeq" id="WP_104596573.1">
    <property type="nucleotide sequence ID" value="NZ_MIGV01000002.1"/>
</dbReference>
<dbReference type="InterPro" id="IPR001763">
    <property type="entry name" value="Rhodanese-like_dom"/>
</dbReference>
<dbReference type="CDD" id="cd01449">
    <property type="entry name" value="TST_Repeat_2"/>
    <property type="match status" value="1"/>
</dbReference>
<reference evidence="4 5" key="1">
    <citation type="submission" date="2016-08" db="EMBL/GenBank/DDBJ databases">
        <title>Evolution of the type three secretion system and type three effector repertoires in Xanthomonas.</title>
        <authorList>
            <person name="Merda D."/>
            <person name="Briand M."/>
            <person name="Bosis E."/>
            <person name="Rousseau C."/>
            <person name="Portier P."/>
            <person name="Jacques M.-A."/>
            <person name="Fischer-Le Saux M."/>
        </authorList>
    </citation>
    <scope>NUCLEOTIDE SEQUENCE [LARGE SCALE GENOMIC DNA]</scope>
    <source>
        <strain evidence="4 5">CFBP 3122</strain>
    </source>
</reference>
<keyword evidence="1 4" id="KW-0808">Transferase</keyword>
<dbReference type="Gene3D" id="3.40.250.10">
    <property type="entry name" value="Rhodanese-like domain"/>
    <property type="match status" value="2"/>
</dbReference>
<dbReference type="InterPro" id="IPR045078">
    <property type="entry name" value="TST/MPST-like"/>
</dbReference>
<feature type="domain" description="Rhodanese" evidence="3">
    <location>
        <begin position="21"/>
        <end position="144"/>
    </location>
</feature>
<dbReference type="EMBL" id="MIGV01000002">
    <property type="protein sequence ID" value="PPT78228.1"/>
    <property type="molecule type" value="Genomic_DNA"/>
</dbReference>
<sequence length="290" mass="30405">MSAELHWTTLVDSATLAAALPHPQLRLLDARAAPPTAPDPDAARKAYAQGHLPGAHYADLDGDLADLSQPAQGRHPLPTSAAFARRLGEWGIDPDSQVVIYDAADGSMAAARAWWMLRLLGHRRVAVLDGGLAAWRAAGLPESTEPPALHDGAAYPGSFDGDAVVEAGQILARLDQAPGWLLDARAAERFRGEVEPVDPVAGHVPGAVSRPLGVSLRDGRFKPAEELRSELSALLGAYRPEQAVVMCGSGVTACHLLLALEVAGLSGARVYAGSWSGWLQDATRPVATGP</sequence>
<dbReference type="FunFam" id="3.40.250.10:FF:000048">
    <property type="entry name" value="Thiosulfate sulfurtransferase"/>
    <property type="match status" value="1"/>
</dbReference>
<dbReference type="FunFam" id="3.40.250.10:FF:000035">
    <property type="entry name" value="Thiosulfate sulfurtransferase"/>
    <property type="match status" value="1"/>
</dbReference>
<protein>
    <submittedName>
        <fullName evidence="4">Sulfurtransferase</fullName>
    </submittedName>
</protein>
<dbReference type="SMART" id="SM00450">
    <property type="entry name" value="RHOD"/>
    <property type="match status" value="2"/>
</dbReference>
<proteinExistence type="predicted"/>
<name>A0A2S6Z926_9XANT</name>